<sequence>MRLIEDFNDVPSLSYLAGSQIVIRVFNHPRVQRLMSEYLEILNRDCVEGAWEALKKGVKGTIRTIAGIDSFLDDDLDALIIQIGFHILSMKVFFNYSPDFPNSDLNFPVNYWTPYGTADTKRFDEMLVRDVGKSVAFRYNLACHDCFKPIVQELYRDLTPQQQTNFLDIKEEKELLSYWTHSMSYGLDYFVVASLPIDVNIGPNLAHKLAFRATLKDGSKSGIEYFLSFLPSEDIEDIAGSFLYLLDQLDQRSDKRVTLQGCLSVRPPEHYSDSTYFLLSRLSENQRNMILPEHYIAVLRNFLRYPFFGLFSKYIKIWRGNFSQRNFYNLLEGIVKARASKAYTFEYDLFADLWNVCPQVYREEIIYEAKTRYQGWSDYTAKLILEKIENAQD</sequence>
<accession>A0A8X6G4X6</accession>
<protein>
    <submittedName>
        <fullName evidence="1">Uncharacterized protein</fullName>
    </submittedName>
</protein>
<organism evidence="1 2">
    <name type="scientific">Trichonephila clavata</name>
    <name type="common">Joro spider</name>
    <name type="synonym">Nephila clavata</name>
    <dbReference type="NCBI Taxonomy" id="2740835"/>
    <lineage>
        <taxon>Eukaryota</taxon>
        <taxon>Metazoa</taxon>
        <taxon>Ecdysozoa</taxon>
        <taxon>Arthropoda</taxon>
        <taxon>Chelicerata</taxon>
        <taxon>Arachnida</taxon>
        <taxon>Araneae</taxon>
        <taxon>Araneomorphae</taxon>
        <taxon>Entelegynae</taxon>
        <taxon>Araneoidea</taxon>
        <taxon>Nephilidae</taxon>
        <taxon>Trichonephila</taxon>
    </lineage>
</organism>
<comment type="caution">
    <text evidence="1">The sequence shown here is derived from an EMBL/GenBank/DDBJ whole genome shotgun (WGS) entry which is preliminary data.</text>
</comment>
<dbReference type="EMBL" id="BMAO01014361">
    <property type="protein sequence ID" value="GFQ94439.1"/>
    <property type="molecule type" value="Genomic_DNA"/>
</dbReference>
<proteinExistence type="predicted"/>
<keyword evidence="2" id="KW-1185">Reference proteome</keyword>
<dbReference type="Proteomes" id="UP000887116">
    <property type="component" value="Unassembled WGS sequence"/>
</dbReference>
<dbReference type="AlphaFoldDB" id="A0A8X6G4X6"/>
<gene>
    <name evidence="1" type="ORF">TNCT_690151</name>
</gene>
<name>A0A8X6G4X6_TRICU</name>
<evidence type="ECO:0000313" key="1">
    <source>
        <dbReference type="EMBL" id="GFQ94439.1"/>
    </source>
</evidence>
<evidence type="ECO:0000313" key="2">
    <source>
        <dbReference type="Proteomes" id="UP000887116"/>
    </source>
</evidence>
<reference evidence="1" key="1">
    <citation type="submission" date="2020-07" db="EMBL/GenBank/DDBJ databases">
        <title>Multicomponent nature underlies the extraordinary mechanical properties of spider dragline silk.</title>
        <authorList>
            <person name="Kono N."/>
            <person name="Nakamura H."/>
            <person name="Mori M."/>
            <person name="Yoshida Y."/>
            <person name="Ohtoshi R."/>
            <person name="Malay A.D."/>
            <person name="Moran D.A.P."/>
            <person name="Tomita M."/>
            <person name="Numata K."/>
            <person name="Arakawa K."/>
        </authorList>
    </citation>
    <scope>NUCLEOTIDE SEQUENCE</scope>
</reference>